<keyword evidence="3" id="KW-1185">Reference proteome</keyword>
<dbReference type="KEGG" id="hro:HELRODRAFT_184027"/>
<dbReference type="Gene3D" id="2.60.40.1180">
    <property type="entry name" value="Golgi alpha-mannosidase II"/>
    <property type="match status" value="1"/>
</dbReference>
<dbReference type="HOGENOM" id="CLU_1403874_0_0_1"/>
<gene>
    <name evidence="2" type="primary">20209313</name>
    <name evidence="1" type="ORF">HELRODRAFT_184027</name>
</gene>
<sequence length="194" mass="21693">MQPGSYLGMAWGEDRMADKLTFNLPNKELLTWGEFQASTDGKTWSKLQTEDKNGKGVIENIPTGTKYLRFTNTSSTDQQIYMLDFTIGVKADNNIAPTYYCNDNNLKSFTMLAPYKPLTFDKTEADAKSVALLVSDNKAGATVKAVMPDGEERIIYEGKDQFIQLTDACLQNAKAVKLEITCSEPIKVHEVIWN</sequence>
<evidence type="ECO:0000313" key="1">
    <source>
        <dbReference type="EMBL" id="ESO09175.1"/>
    </source>
</evidence>
<accession>T1FKG4</accession>
<dbReference type="CTD" id="20209313"/>
<dbReference type="InterPro" id="IPR013780">
    <property type="entry name" value="Glyco_hydro_b"/>
</dbReference>
<reference evidence="1 3" key="2">
    <citation type="journal article" date="2013" name="Nature">
        <title>Insights into bilaterian evolution from three spiralian genomes.</title>
        <authorList>
            <person name="Simakov O."/>
            <person name="Marletaz F."/>
            <person name="Cho S.J."/>
            <person name="Edsinger-Gonzales E."/>
            <person name="Havlak P."/>
            <person name="Hellsten U."/>
            <person name="Kuo D.H."/>
            <person name="Larsson T."/>
            <person name="Lv J."/>
            <person name="Arendt D."/>
            <person name="Savage R."/>
            <person name="Osoegawa K."/>
            <person name="de Jong P."/>
            <person name="Grimwood J."/>
            <person name="Chapman J.A."/>
            <person name="Shapiro H."/>
            <person name="Aerts A."/>
            <person name="Otillar R.P."/>
            <person name="Terry A.Y."/>
            <person name="Boore J.L."/>
            <person name="Grigoriev I.V."/>
            <person name="Lindberg D.R."/>
            <person name="Seaver E.C."/>
            <person name="Weisblat D.A."/>
            <person name="Putnam N.H."/>
            <person name="Rokhsar D.S."/>
        </authorList>
    </citation>
    <scope>NUCLEOTIDE SEQUENCE</scope>
</reference>
<proteinExistence type="predicted"/>
<dbReference type="Proteomes" id="UP000015101">
    <property type="component" value="Unassembled WGS sequence"/>
</dbReference>
<evidence type="ECO:0000313" key="3">
    <source>
        <dbReference type="Proteomes" id="UP000015101"/>
    </source>
</evidence>
<protein>
    <recommendedName>
        <fullName evidence="4">F5/8 type C domain-containing protein</fullName>
    </recommendedName>
</protein>
<reference evidence="3" key="1">
    <citation type="submission" date="2012-12" db="EMBL/GenBank/DDBJ databases">
        <authorList>
            <person name="Hellsten U."/>
            <person name="Grimwood J."/>
            <person name="Chapman J.A."/>
            <person name="Shapiro H."/>
            <person name="Aerts A."/>
            <person name="Otillar R.P."/>
            <person name="Terry A.Y."/>
            <person name="Boore J.L."/>
            <person name="Simakov O."/>
            <person name="Marletaz F."/>
            <person name="Cho S.-J."/>
            <person name="Edsinger-Gonzales E."/>
            <person name="Havlak P."/>
            <person name="Kuo D.-H."/>
            <person name="Larsson T."/>
            <person name="Lv J."/>
            <person name="Arendt D."/>
            <person name="Savage R."/>
            <person name="Osoegawa K."/>
            <person name="de Jong P."/>
            <person name="Lindberg D.R."/>
            <person name="Seaver E.C."/>
            <person name="Weisblat D.A."/>
            <person name="Putnam N.H."/>
            <person name="Grigoriev I.V."/>
            <person name="Rokhsar D.S."/>
        </authorList>
    </citation>
    <scope>NUCLEOTIDE SEQUENCE</scope>
</reference>
<dbReference type="AlphaFoldDB" id="T1FKG4"/>
<dbReference type="GeneID" id="20209313"/>
<dbReference type="RefSeq" id="XP_009012728.1">
    <property type="nucleotide sequence ID" value="XM_009014480.1"/>
</dbReference>
<dbReference type="InParanoid" id="T1FKG4"/>
<evidence type="ECO:0000313" key="2">
    <source>
        <dbReference type="EnsemblMetazoa" id="HelroP184027"/>
    </source>
</evidence>
<dbReference type="EMBL" id="KB096006">
    <property type="protein sequence ID" value="ESO09175.1"/>
    <property type="molecule type" value="Genomic_DNA"/>
</dbReference>
<dbReference type="EMBL" id="AMQM01009145">
    <property type="status" value="NOT_ANNOTATED_CDS"/>
    <property type="molecule type" value="Genomic_DNA"/>
</dbReference>
<name>T1FKG4_HELRO</name>
<reference evidence="2" key="3">
    <citation type="submission" date="2015-06" db="UniProtKB">
        <authorList>
            <consortium name="EnsemblMetazoa"/>
        </authorList>
    </citation>
    <scope>IDENTIFICATION</scope>
</reference>
<organism evidence="2 3">
    <name type="scientific">Helobdella robusta</name>
    <name type="common">Californian leech</name>
    <dbReference type="NCBI Taxonomy" id="6412"/>
    <lineage>
        <taxon>Eukaryota</taxon>
        <taxon>Metazoa</taxon>
        <taxon>Spiralia</taxon>
        <taxon>Lophotrochozoa</taxon>
        <taxon>Annelida</taxon>
        <taxon>Clitellata</taxon>
        <taxon>Hirudinea</taxon>
        <taxon>Rhynchobdellida</taxon>
        <taxon>Glossiphoniidae</taxon>
        <taxon>Helobdella</taxon>
    </lineage>
</organism>
<evidence type="ECO:0008006" key="4">
    <source>
        <dbReference type="Google" id="ProtNLM"/>
    </source>
</evidence>
<dbReference type="EnsemblMetazoa" id="HelroT184027">
    <property type="protein sequence ID" value="HelroP184027"/>
    <property type="gene ID" value="HelroG184027"/>
</dbReference>